<keyword evidence="5" id="KW-1185">Reference proteome</keyword>
<comment type="similarity">
    <text evidence="1">Belongs to the glycosyl hydrolase 16 family.</text>
</comment>
<dbReference type="RefSeq" id="WP_163471912.1">
    <property type="nucleotide sequence ID" value="NZ_JAAGWZ010000001.1"/>
</dbReference>
<dbReference type="CDD" id="cd02182">
    <property type="entry name" value="GH16_Strep_laminarinase_like"/>
    <property type="match status" value="1"/>
</dbReference>
<keyword evidence="4" id="KW-0378">Hydrolase</keyword>
<dbReference type="AlphaFoldDB" id="A0A7C9TQE4"/>
<reference evidence="4 5" key="1">
    <citation type="journal article" date="2014" name="Int. J. Syst. Evol. Microbiol.">
        <title>Description of Galbitalea soli gen. nov., sp. nov., and Frondihabitans sucicola sp. nov.</title>
        <authorList>
            <person name="Kim S.J."/>
            <person name="Lim J.M."/>
            <person name="Ahn J.H."/>
            <person name="Weon H.Y."/>
            <person name="Hamada M."/>
            <person name="Suzuki K."/>
            <person name="Ahn T.Y."/>
            <person name="Kwon S.W."/>
        </authorList>
    </citation>
    <scope>NUCLEOTIDE SEQUENCE [LARGE SCALE GENOMIC DNA]</scope>
    <source>
        <strain evidence="4 5">NBRC 108727</strain>
    </source>
</reference>
<sequence>MIRHAAGAATHISTRGRRAALLAAITAALVVTAASCSPAPPAGATVASPGAQWSTLFRDDFSLAAGSRLSADWIYDIGHGYSNGPALWGNGEVEYASDSTANVRHDGQGHLLITPVRDSSGEWTSGRIETARTDLSAPAGGELYLSASIMLPDPADASGYWPAFWALGADSRPIGGTNWPAGGELDMMESVNGRDATAATLHCGAWQRPPCNEPTGLGSGLIPCSGCRTGFHSYGVVIDRRDTSAEQLRFLRDGVVVKTINESQVGTAVWSAAVDHGWFIILDVAIGGAFPDGECGCNSLANPTTSGSPMVVDSVSAMRLSAAVAPTIRRGGSAVAPAALPRSAVFGVKRRRVARD</sequence>
<evidence type="ECO:0000256" key="1">
    <source>
        <dbReference type="ARBA" id="ARBA00006865"/>
    </source>
</evidence>
<dbReference type="SUPFAM" id="SSF49899">
    <property type="entry name" value="Concanavalin A-like lectins/glucanases"/>
    <property type="match status" value="1"/>
</dbReference>
<evidence type="ECO:0000313" key="4">
    <source>
        <dbReference type="EMBL" id="NEM90243.1"/>
    </source>
</evidence>
<dbReference type="InterPro" id="IPR050546">
    <property type="entry name" value="Glycosyl_Hydrlase_16"/>
</dbReference>
<dbReference type="GO" id="GO:0004553">
    <property type="term" value="F:hydrolase activity, hydrolyzing O-glycosyl compounds"/>
    <property type="evidence" value="ECO:0007669"/>
    <property type="project" value="InterPro"/>
</dbReference>
<gene>
    <name evidence="4" type="ORF">G3T37_02590</name>
</gene>
<proteinExistence type="inferred from homology"/>
<dbReference type="InterPro" id="IPR000757">
    <property type="entry name" value="Beta-glucanase-like"/>
</dbReference>
<accession>A0A7C9TQE4</accession>
<evidence type="ECO:0000256" key="2">
    <source>
        <dbReference type="SAM" id="SignalP"/>
    </source>
</evidence>
<organism evidence="4 5">
    <name type="scientific">Galbitalea soli</name>
    <dbReference type="NCBI Taxonomy" id="1268042"/>
    <lineage>
        <taxon>Bacteria</taxon>
        <taxon>Bacillati</taxon>
        <taxon>Actinomycetota</taxon>
        <taxon>Actinomycetes</taxon>
        <taxon>Micrococcales</taxon>
        <taxon>Microbacteriaceae</taxon>
        <taxon>Galbitalea</taxon>
    </lineage>
</organism>
<comment type="caution">
    <text evidence="4">The sequence shown here is derived from an EMBL/GenBank/DDBJ whole genome shotgun (WGS) entry which is preliminary data.</text>
</comment>
<evidence type="ECO:0000259" key="3">
    <source>
        <dbReference type="PROSITE" id="PS51762"/>
    </source>
</evidence>
<dbReference type="EMBL" id="JAAGWZ010000001">
    <property type="protein sequence ID" value="NEM90243.1"/>
    <property type="molecule type" value="Genomic_DNA"/>
</dbReference>
<feature type="signal peptide" evidence="2">
    <location>
        <begin position="1"/>
        <end position="33"/>
    </location>
</feature>
<dbReference type="Gene3D" id="2.60.120.200">
    <property type="match status" value="1"/>
</dbReference>
<dbReference type="PANTHER" id="PTHR10963:SF55">
    <property type="entry name" value="GLYCOSIDE HYDROLASE FAMILY 16 PROTEIN"/>
    <property type="match status" value="1"/>
</dbReference>
<dbReference type="PROSITE" id="PS51762">
    <property type="entry name" value="GH16_2"/>
    <property type="match status" value="1"/>
</dbReference>
<dbReference type="PANTHER" id="PTHR10963">
    <property type="entry name" value="GLYCOSYL HYDROLASE-RELATED"/>
    <property type="match status" value="1"/>
</dbReference>
<feature type="chain" id="PRO_5039466850" evidence="2">
    <location>
        <begin position="34"/>
        <end position="356"/>
    </location>
</feature>
<dbReference type="Proteomes" id="UP000479756">
    <property type="component" value="Unassembled WGS sequence"/>
</dbReference>
<dbReference type="Pfam" id="PF26113">
    <property type="entry name" value="GH16_XgeA"/>
    <property type="match status" value="1"/>
</dbReference>
<keyword evidence="2" id="KW-0732">Signal</keyword>
<protein>
    <submittedName>
        <fullName evidence="4">Family 16 glycosylhydrolase</fullName>
    </submittedName>
</protein>
<dbReference type="GO" id="GO:0005975">
    <property type="term" value="P:carbohydrate metabolic process"/>
    <property type="evidence" value="ECO:0007669"/>
    <property type="project" value="InterPro"/>
</dbReference>
<dbReference type="InterPro" id="IPR013320">
    <property type="entry name" value="ConA-like_dom_sf"/>
</dbReference>
<feature type="domain" description="GH16" evidence="3">
    <location>
        <begin position="32"/>
        <end position="323"/>
    </location>
</feature>
<name>A0A7C9TQE4_9MICO</name>
<evidence type="ECO:0000313" key="5">
    <source>
        <dbReference type="Proteomes" id="UP000479756"/>
    </source>
</evidence>